<name>A0AAF0YT65_9CORY</name>
<keyword evidence="2" id="KW-0378">Hydrolase</keyword>
<evidence type="ECO:0000256" key="4">
    <source>
        <dbReference type="SAM" id="MobiDB-lite"/>
    </source>
</evidence>
<evidence type="ECO:0000256" key="2">
    <source>
        <dbReference type="ARBA" id="ARBA00022801"/>
    </source>
</evidence>
<dbReference type="InterPro" id="IPR003778">
    <property type="entry name" value="CT_A_B"/>
</dbReference>
<dbReference type="GO" id="GO:0016787">
    <property type="term" value="F:hydrolase activity"/>
    <property type="evidence" value="ECO:0007669"/>
    <property type="project" value="UniProtKB-KW"/>
</dbReference>
<feature type="region of interest" description="Disordered" evidence="4">
    <location>
        <begin position="1"/>
        <end position="25"/>
    </location>
</feature>
<gene>
    <name evidence="6" type="ORF">CYJ47_08185</name>
</gene>
<dbReference type="PANTHER" id="PTHR43309">
    <property type="entry name" value="5-OXOPROLINASE SUBUNIT C"/>
    <property type="match status" value="1"/>
</dbReference>
<dbReference type="Proteomes" id="UP000234560">
    <property type="component" value="Chromosome"/>
</dbReference>
<reference evidence="6" key="1">
    <citation type="submission" date="2017-12" db="EMBL/GenBank/DDBJ databases">
        <authorList>
            <person name="Thomas-White K."/>
            <person name="Wolfe A.J."/>
        </authorList>
    </citation>
    <scope>NUCLEOTIDE SEQUENCE</scope>
    <source>
        <strain evidence="6">UMB0763</strain>
    </source>
</reference>
<evidence type="ECO:0000313" key="7">
    <source>
        <dbReference type="Proteomes" id="UP000234560"/>
    </source>
</evidence>
<protein>
    <submittedName>
        <fullName evidence="6">Biotin-dependent carboxyltransferase family protein</fullName>
    </submittedName>
</protein>
<accession>A0AAF0YT65</accession>
<dbReference type="InterPro" id="IPR052708">
    <property type="entry name" value="PxpC"/>
</dbReference>
<reference evidence="6" key="2">
    <citation type="submission" date="2023-10" db="EMBL/GenBank/DDBJ databases">
        <authorList>
            <person name="Choi B."/>
        </authorList>
    </citation>
    <scope>NUCLEOTIDE SEQUENCE</scope>
    <source>
        <strain evidence="6">UMB0763</strain>
    </source>
</reference>
<dbReference type="InterPro" id="IPR029000">
    <property type="entry name" value="Cyclophilin-like_dom_sf"/>
</dbReference>
<dbReference type="SUPFAM" id="SSF50891">
    <property type="entry name" value="Cyclophilin-like"/>
    <property type="match status" value="1"/>
</dbReference>
<dbReference type="Gene3D" id="2.40.100.10">
    <property type="entry name" value="Cyclophilin-like"/>
    <property type="match status" value="1"/>
</dbReference>
<dbReference type="KEGG" id="cpyr:CYJ47_08185"/>
<organism evidence="6 7">
    <name type="scientific">Corynebacterium pyruviciproducens</name>
    <dbReference type="NCBI Taxonomy" id="598660"/>
    <lineage>
        <taxon>Bacteria</taxon>
        <taxon>Bacillati</taxon>
        <taxon>Actinomycetota</taxon>
        <taxon>Actinomycetes</taxon>
        <taxon>Mycobacteriales</taxon>
        <taxon>Corynebacteriaceae</taxon>
        <taxon>Corynebacterium</taxon>
    </lineage>
</organism>
<dbReference type="NCBIfam" id="TIGR00724">
    <property type="entry name" value="urea_amlyse_rel"/>
    <property type="match status" value="1"/>
</dbReference>
<dbReference type="PANTHER" id="PTHR43309:SF3">
    <property type="entry name" value="5-OXOPROLINASE SUBUNIT C"/>
    <property type="match status" value="1"/>
</dbReference>
<evidence type="ECO:0000259" key="5">
    <source>
        <dbReference type="SMART" id="SM00797"/>
    </source>
</evidence>
<dbReference type="SMART" id="SM00797">
    <property type="entry name" value="AHS2"/>
    <property type="match status" value="1"/>
</dbReference>
<dbReference type="Pfam" id="PF02626">
    <property type="entry name" value="CT_A_B"/>
    <property type="match status" value="1"/>
</dbReference>
<sequence length="321" mass="34602">MTDHKVQGTHVGQDGKDTLVHTSSQDTSPALTVINPGMLALIEDRGRFGYAGMGVTPSGCFDRLSFARANHVLGNSQDAPMIEILHGGFEARFECATAFTILGTRAPVEITHPGERPRMEYTQAVYDAVPGTVVRLSGAEAGMRAYFAIRGGFDVPTELGSASRDTMSNLGPAPVAAGDVLYAGQLVEEDPWVPRVRAIPPVWPKRSQELLTVILGPRSHWFTTSAIFDFLWQEYIVSGNSDRIGVRLEGPKPLTRSITDELASEGTVRGAVQIPANGQPVIFGPDHPVTGEYPVIGVLSARSADRVAQLRPGDTVRFTVR</sequence>
<evidence type="ECO:0000256" key="3">
    <source>
        <dbReference type="ARBA" id="ARBA00022840"/>
    </source>
</evidence>
<proteinExistence type="predicted"/>
<evidence type="ECO:0000256" key="1">
    <source>
        <dbReference type="ARBA" id="ARBA00022741"/>
    </source>
</evidence>
<feature type="domain" description="Carboxyltransferase" evidence="5">
    <location>
        <begin position="52"/>
        <end position="319"/>
    </location>
</feature>
<dbReference type="RefSeq" id="WP_101678127.1">
    <property type="nucleotide sequence ID" value="NZ_CP136958.1"/>
</dbReference>
<dbReference type="AlphaFoldDB" id="A0AAF0YT65"/>
<keyword evidence="1" id="KW-0547">Nucleotide-binding</keyword>
<evidence type="ECO:0000313" key="6">
    <source>
        <dbReference type="EMBL" id="WOT01258.1"/>
    </source>
</evidence>
<keyword evidence="3" id="KW-0067">ATP-binding</keyword>
<dbReference type="GO" id="GO:0005524">
    <property type="term" value="F:ATP binding"/>
    <property type="evidence" value="ECO:0007669"/>
    <property type="project" value="UniProtKB-KW"/>
</dbReference>
<dbReference type="EMBL" id="CP136958">
    <property type="protein sequence ID" value="WOT01258.1"/>
    <property type="molecule type" value="Genomic_DNA"/>
</dbReference>